<dbReference type="SUPFAM" id="SSF47473">
    <property type="entry name" value="EF-hand"/>
    <property type="match status" value="1"/>
</dbReference>
<dbReference type="InterPro" id="IPR002048">
    <property type="entry name" value="EF_hand_dom"/>
</dbReference>
<dbReference type="GO" id="GO:0005509">
    <property type="term" value="F:calcium ion binding"/>
    <property type="evidence" value="ECO:0007669"/>
    <property type="project" value="InterPro"/>
</dbReference>
<dbReference type="AlphaFoldDB" id="A0A0L7LBZ9"/>
<evidence type="ECO:0000313" key="2">
    <source>
        <dbReference type="EMBL" id="KOB72919.1"/>
    </source>
</evidence>
<dbReference type="Gene3D" id="1.10.238.10">
    <property type="entry name" value="EF-hand"/>
    <property type="match status" value="1"/>
</dbReference>
<comment type="caution">
    <text evidence="2">The sequence shown here is derived from an EMBL/GenBank/DDBJ whole genome shotgun (WGS) entry which is preliminary data.</text>
</comment>
<dbReference type="EMBL" id="JTDY01001776">
    <property type="protein sequence ID" value="KOB72919.1"/>
    <property type="molecule type" value="Genomic_DNA"/>
</dbReference>
<evidence type="ECO:0000313" key="3">
    <source>
        <dbReference type="Proteomes" id="UP000037510"/>
    </source>
</evidence>
<feature type="domain" description="EF-hand" evidence="1">
    <location>
        <begin position="1"/>
        <end position="34"/>
    </location>
</feature>
<dbReference type="InterPro" id="IPR011992">
    <property type="entry name" value="EF-hand-dom_pair"/>
</dbReference>
<accession>A0A0L7LBZ9</accession>
<reference evidence="2 3" key="1">
    <citation type="journal article" date="2015" name="Genome Biol. Evol.">
        <title>The genome of winter moth (Operophtera brumata) provides a genomic perspective on sexual dimorphism and phenology.</title>
        <authorList>
            <person name="Derks M.F."/>
            <person name="Smit S."/>
            <person name="Salis L."/>
            <person name="Schijlen E."/>
            <person name="Bossers A."/>
            <person name="Mateman C."/>
            <person name="Pijl A.S."/>
            <person name="de Ridder D."/>
            <person name="Groenen M.A."/>
            <person name="Visser M.E."/>
            <person name="Megens H.J."/>
        </authorList>
    </citation>
    <scope>NUCLEOTIDE SEQUENCE [LARGE SCALE GENOMIC DNA]</scope>
    <source>
        <strain evidence="2">WM2013NL</strain>
        <tissue evidence="2">Head and thorax</tissue>
    </source>
</reference>
<evidence type="ECO:0000259" key="1">
    <source>
        <dbReference type="PROSITE" id="PS50222"/>
    </source>
</evidence>
<gene>
    <name evidence="2" type="ORF">OBRU01_11608</name>
</gene>
<name>A0A0L7LBZ9_OPEBR</name>
<proteinExistence type="predicted"/>
<sequence length="77" mass="9108">MEMLRRAFSMFDSEKQGRIEKEKVRTILNTMLTARMYQVGRNSQAFNNVNIFDVNLQSYANLTASFNYEDDEERSEN</sequence>
<keyword evidence="3" id="KW-1185">Reference proteome</keyword>
<dbReference type="PROSITE" id="PS50222">
    <property type="entry name" value="EF_HAND_2"/>
    <property type="match status" value="1"/>
</dbReference>
<protein>
    <submittedName>
        <fullName evidence="2">Troponin C</fullName>
    </submittedName>
</protein>
<organism evidence="2 3">
    <name type="scientific">Operophtera brumata</name>
    <name type="common">Winter moth</name>
    <name type="synonym">Phalaena brumata</name>
    <dbReference type="NCBI Taxonomy" id="104452"/>
    <lineage>
        <taxon>Eukaryota</taxon>
        <taxon>Metazoa</taxon>
        <taxon>Ecdysozoa</taxon>
        <taxon>Arthropoda</taxon>
        <taxon>Hexapoda</taxon>
        <taxon>Insecta</taxon>
        <taxon>Pterygota</taxon>
        <taxon>Neoptera</taxon>
        <taxon>Endopterygota</taxon>
        <taxon>Lepidoptera</taxon>
        <taxon>Glossata</taxon>
        <taxon>Ditrysia</taxon>
        <taxon>Geometroidea</taxon>
        <taxon>Geometridae</taxon>
        <taxon>Larentiinae</taxon>
        <taxon>Operophtera</taxon>
    </lineage>
</organism>
<dbReference type="Proteomes" id="UP000037510">
    <property type="component" value="Unassembled WGS sequence"/>
</dbReference>